<reference evidence="3 4" key="3">
    <citation type="journal article" date="2013" name="Rice">
        <title>Improvement of the Oryza sativa Nipponbare reference genome using next generation sequence and optical map data.</title>
        <authorList>
            <person name="Kawahara Y."/>
            <person name="de la Bastide M."/>
            <person name="Hamilton J.P."/>
            <person name="Kanamori H."/>
            <person name="McCombie W.R."/>
            <person name="Ouyang S."/>
            <person name="Schwartz D.C."/>
            <person name="Tanaka T."/>
            <person name="Wu J."/>
            <person name="Zhou S."/>
            <person name="Childs K.L."/>
            <person name="Davidson R.M."/>
            <person name="Lin H."/>
            <person name="Quesada-Ocampo L."/>
            <person name="Vaillancourt B."/>
            <person name="Sakai H."/>
            <person name="Lee S.S."/>
            <person name="Kim J."/>
            <person name="Numa H."/>
            <person name="Itoh T."/>
            <person name="Buell C.R."/>
            <person name="Matsumoto T."/>
        </authorList>
    </citation>
    <scope>NUCLEOTIDE SEQUENCE [LARGE SCALE GENOMIC DNA]</scope>
    <source>
        <strain evidence="4">cv. Nipponbare</strain>
    </source>
</reference>
<dbReference type="KEGG" id="osa:107276488"/>
<evidence type="ECO:0000256" key="2">
    <source>
        <dbReference type="SAM" id="MobiDB-lite"/>
    </source>
</evidence>
<reference evidence="3 4" key="2">
    <citation type="journal article" date="2013" name="Plant Cell Physiol.">
        <title>Rice Annotation Project Database (RAP-DB): an integrative and interactive database for rice genomics.</title>
        <authorList>
            <person name="Sakai H."/>
            <person name="Lee S.S."/>
            <person name="Tanaka T."/>
            <person name="Numa H."/>
            <person name="Kim J."/>
            <person name="Kawahara Y."/>
            <person name="Wakimoto H."/>
            <person name="Yang C.C."/>
            <person name="Iwamoto M."/>
            <person name="Abe T."/>
            <person name="Yamada Y."/>
            <person name="Muto A."/>
            <person name="Inokuchi H."/>
            <person name="Ikemura T."/>
            <person name="Matsumoto T."/>
            <person name="Sasaki T."/>
            <person name="Itoh T."/>
        </authorList>
    </citation>
    <scope>NUCLEOTIDE SEQUENCE [LARGE SCALE GENOMIC DNA]</scope>
    <source>
        <strain evidence="4">cv. Nipponbare</strain>
    </source>
</reference>
<name>A0A0P0XAW5_ORYSJ</name>
<dbReference type="FunCoup" id="A0A0P0XAW5">
    <property type="interactions" value="67"/>
</dbReference>
<accession>A0A0P0XAW5</accession>
<evidence type="ECO:0000313" key="3">
    <source>
        <dbReference type="EMBL" id="BAT03510.1"/>
    </source>
</evidence>
<keyword evidence="1" id="KW-0808">Transferase</keyword>
<dbReference type="PaxDb" id="39947-A0A0P0XAW5"/>
<dbReference type="Gene3D" id="3.30.559.10">
    <property type="entry name" value="Chloramphenicol acetyltransferase-like domain"/>
    <property type="match status" value="2"/>
</dbReference>
<dbReference type="Proteomes" id="UP000059680">
    <property type="component" value="Chromosome 8"/>
</dbReference>
<dbReference type="OrthoDB" id="1862401at2759"/>
<dbReference type="Pfam" id="PF02458">
    <property type="entry name" value="Transferase"/>
    <property type="match status" value="1"/>
</dbReference>
<dbReference type="AlphaFoldDB" id="A0A0P0XAW5"/>
<keyword evidence="4" id="KW-1185">Reference proteome</keyword>
<dbReference type="InterPro" id="IPR051283">
    <property type="entry name" value="Sec_Metabolite_Acyltrans"/>
</dbReference>
<dbReference type="STRING" id="39947.A0A0P0XAW5"/>
<dbReference type="PANTHER" id="PTHR31896:SF9">
    <property type="entry name" value="OS08G0111500 PROTEIN"/>
    <property type="match status" value="1"/>
</dbReference>
<feature type="compositionally biased region" description="Polar residues" evidence="2">
    <location>
        <begin position="485"/>
        <end position="498"/>
    </location>
</feature>
<dbReference type="GO" id="GO:0050734">
    <property type="term" value="F:hydroxycinnamoyltransferase activity"/>
    <property type="evidence" value="ECO:0007669"/>
    <property type="project" value="UniProtKB-ARBA"/>
</dbReference>
<gene>
    <name evidence="3" type="ordered locus">Os08g0111500</name>
    <name evidence="3" type="ORF">OSNPB_080111500</name>
</gene>
<evidence type="ECO:0000256" key="1">
    <source>
        <dbReference type="ARBA" id="ARBA00022679"/>
    </source>
</evidence>
<dbReference type="EMBL" id="AP014964">
    <property type="protein sequence ID" value="BAT03510.1"/>
    <property type="molecule type" value="Genomic_DNA"/>
</dbReference>
<feature type="region of interest" description="Disordered" evidence="2">
    <location>
        <begin position="474"/>
        <end position="499"/>
    </location>
</feature>
<dbReference type="InterPro" id="IPR023213">
    <property type="entry name" value="CAT-like_dom_sf"/>
</dbReference>
<sequence>MGSNDHRNVALAVDRVRVLSRRLVRPSSSLSSSGHAPPCDIHLTPWDLRLLSIDYIQKGVLLPKPPLSGDRLADALASSFARALALFHPFTGRLVAEERTDDLTVTVTLRCTGEGAEFVHAAAPGVAVSDVVSSLYTPPEVWSFYSYNLVLGADAAVESRPVLSVQVTELADGLFVGMSLNHSVGDGTTFWEFMNAWSEINRRAGGAVSDGLIREISTPAPVFRRWFVETSPVPIPMPVGKLQHIVRRLERPEVQECFFTFSATKARKLKARANEEMAGTATGTATISSLQAVLAHLWRAVCRARRLPPEQVTFYTVMVECRGRVNGIPVGYVGNALSLSKAEATAGEIEEKGLGWTAWQLNRAVASFDEAGTRESLERWVREPEFTYMSKLQSGGGGGVALITGSSPRFDVLGNDFGWGRPVSVRSGGANKFDGKVTVYEGPDGAGSMSLEVCLAPAVLAKLIADEEFMEAVSGQVETNREQSDMGSHTSESDSTGDWQEGARRNMLRYGVSFVADGAGGPRYIFTVRTAGS</sequence>
<dbReference type="OMA" id="NEDYRIW"/>
<dbReference type="SMR" id="A0A0P0XAW5"/>
<dbReference type="eggNOG" id="ENOG502QVP8">
    <property type="taxonomic scope" value="Eukaryota"/>
</dbReference>
<dbReference type="Gramene" id="Os08t0111500-00">
    <property type="protein sequence ID" value="Os08t0111500-00"/>
    <property type="gene ID" value="Os08g0111500"/>
</dbReference>
<evidence type="ECO:0000313" key="4">
    <source>
        <dbReference type="Proteomes" id="UP000059680"/>
    </source>
</evidence>
<dbReference type="GO" id="GO:0016747">
    <property type="term" value="F:acyltransferase activity, transferring groups other than amino-acyl groups"/>
    <property type="evidence" value="ECO:0000318"/>
    <property type="project" value="GO_Central"/>
</dbReference>
<organism evidence="3 4">
    <name type="scientific">Oryza sativa subsp. japonica</name>
    <name type="common">Rice</name>
    <dbReference type="NCBI Taxonomy" id="39947"/>
    <lineage>
        <taxon>Eukaryota</taxon>
        <taxon>Viridiplantae</taxon>
        <taxon>Streptophyta</taxon>
        <taxon>Embryophyta</taxon>
        <taxon>Tracheophyta</taxon>
        <taxon>Spermatophyta</taxon>
        <taxon>Magnoliopsida</taxon>
        <taxon>Liliopsida</taxon>
        <taxon>Poales</taxon>
        <taxon>Poaceae</taxon>
        <taxon>BOP clade</taxon>
        <taxon>Oryzoideae</taxon>
        <taxon>Oryzeae</taxon>
        <taxon>Oryzinae</taxon>
        <taxon>Oryza</taxon>
        <taxon>Oryza sativa</taxon>
    </lineage>
</organism>
<proteinExistence type="predicted"/>
<dbReference type="InParanoid" id="A0A0P0XAW5"/>
<dbReference type="GO" id="GO:0005737">
    <property type="term" value="C:cytoplasm"/>
    <property type="evidence" value="ECO:0000318"/>
    <property type="project" value="GO_Central"/>
</dbReference>
<protein>
    <submittedName>
        <fullName evidence="3">Os08g0111500 protein</fullName>
    </submittedName>
</protein>
<dbReference type="PANTHER" id="PTHR31896">
    <property type="entry name" value="FAMILY REGULATORY PROTEIN, PUTATIVE (AFU_ORTHOLOGUE AFUA_3G14730)-RELATED"/>
    <property type="match status" value="1"/>
</dbReference>
<reference evidence="4" key="1">
    <citation type="journal article" date="2005" name="Nature">
        <title>The map-based sequence of the rice genome.</title>
        <authorList>
            <consortium name="International rice genome sequencing project (IRGSP)"/>
            <person name="Matsumoto T."/>
            <person name="Wu J."/>
            <person name="Kanamori H."/>
            <person name="Katayose Y."/>
            <person name="Fujisawa M."/>
            <person name="Namiki N."/>
            <person name="Mizuno H."/>
            <person name="Yamamoto K."/>
            <person name="Antonio B.A."/>
            <person name="Baba T."/>
            <person name="Sakata K."/>
            <person name="Nagamura Y."/>
            <person name="Aoki H."/>
            <person name="Arikawa K."/>
            <person name="Arita K."/>
            <person name="Bito T."/>
            <person name="Chiden Y."/>
            <person name="Fujitsuka N."/>
            <person name="Fukunaka R."/>
            <person name="Hamada M."/>
            <person name="Harada C."/>
            <person name="Hayashi A."/>
            <person name="Hijishita S."/>
            <person name="Honda M."/>
            <person name="Hosokawa S."/>
            <person name="Ichikawa Y."/>
            <person name="Idonuma A."/>
            <person name="Iijima M."/>
            <person name="Ikeda M."/>
            <person name="Ikeno M."/>
            <person name="Ito K."/>
            <person name="Ito S."/>
            <person name="Ito T."/>
            <person name="Ito Y."/>
            <person name="Ito Y."/>
            <person name="Iwabuchi A."/>
            <person name="Kamiya K."/>
            <person name="Karasawa W."/>
            <person name="Kurita K."/>
            <person name="Katagiri S."/>
            <person name="Kikuta A."/>
            <person name="Kobayashi H."/>
            <person name="Kobayashi N."/>
            <person name="Machita K."/>
            <person name="Maehara T."/>
            <person name="Masukawa M."/>
            <person name="Mizubayashi T."/>
            <person name="Mukai Y."/>
            <person name="Nagasaki H."/>
            <person name="Nagata Y."/>
            <person name="Naito S."/>
            <person name="Nakashima M."/>
            <person name="Nakama Y."/>
            <person name="Nakamichi Y."/>
            <person name="Nakamura M."/>
            <person name="Meguro A."/>
            <person name="Negishi M."/>
            <person name="Ohta I."/>
            <person name="Ohta T."/>
            <person name="Okamoto M."/>
            <person name="Ono N."/>
            <person name="Saji S."/>
            <person name="Sakaguchi M."/>
            <person name="Sakai K."/>
            <person name="Shibata M."/>
            <person name="Shimokawa T."/>
            <person name="Song J."/>
            <person name="Takazaki Y."/>
            <person name="Terasawa K."/>
            <person name="Tsugane M."/>
            <person name="Tsuji K."/>
            <person name="Ueda S."/>
            <person name="Waki K."/>
            <person name="Yamagata H."/>
            <person name="Yamamoto M."/>
            <person name="Yamamoto S."/>
            <person name="Yamane H."/>
            <person name="Yoshiki S."/>
            <person name="Yoshihara R."/>
            <person name="Yukawa K."/>
            <person name="Zhong H."/>
            <person name="Yano M."/>
            <person name="Yuan Q."/>
            <person name="Ouyang S."/>
            <person name="Liu J."/>
            <person name="Jones K.M."/>
            <person name="Gansberger K."/>
            <person name="Moffat K."/>
            <person name="Hill J."/>
            <person name="Bera J."/>
            <person name="Fadrosh D."/>
            <person name="Jin S."/>
            <person name="Johri S."/>
            <person name="Kim M."/>
            <person name="Overton L."/>
            <person name="Reardon M."/>
            <person name="Tsitrin T."/>
            <person name="Vuong H."/>
            <person name="Weaver B."/>
            <person name="Ciecko A."/>
            <person name="Tallon L."/>
            <person name="Jackson J."/>
            <person name="Pai G."/>
            <person name="Aken S.V."/>
            <person name="Utterback T."/>
            <person name="Reidmuller S."/>
            <person name="Feldblyum T."/>
            <person name="Hsiao J."/>
            <person name="Zismann V."/>
            <person name="Iobst S."/>
            <person name="de Vazeille A.R."/>
            <person name="Buell C.R."/>
            <person name="Ying K."/>
            <person name="Li Y."/>
            <person name="Lu T."/>
            <person name="Huang Y."/>
            <person name="Zhao Q."/>
            <person name="Feng Q."/>
            <person name="Zhang L."/>
            <person name="Zhu J."/>
            <person name="Weng Q."/>
            <person name="Mu J."/>
            <person name="Lu Y."/>
            <person name="Fan D."/>
            <person name="Liu Y."/>
            <person name="Guan J."/>
            <person name="Zhang Y."/>
            <person name="Yu S."/>
            <person name="Liu X."/>
            <person name="Zhang Y."/>
            <person name="Hong G."/>
            <person name="Han B."/>
            <person name="Choisne N."/>
            <person name="Demange N."/>
            <person name="Orjeda G."/>
            <person name="Samain S."/>
            <person name="Cattolico L."/>
            <person name="Pelletier E."/>
            <person name="Couloux A."/>
            <person name="Segurens B."/>
            <person name="Wincker P."/>
            <person name="D'Hont A."/>
            <person name="Scarpelli C."/>
            <person name="Weissenbach J."/>
            <person name="Salanoubat M."/>
            <person name="Quetier F."/>
            <person name="Yu Y."/>
            <person name="Kim H.R."/>
            <person name="Rambo T."/>
            <person name="Currie J."/>
            <person name="Collura K."/>
            <person name="Luo M."/>
            <person name="Yang T."/>
            <person name="Ammiraju J.S.S."/>
            <person name="Engler F."/>
            <person name="Soderlund C."/>
            <person name="Wing R.A."/>
            <person name="Palmer L.E."/>
            <person name="de la Bastide M."/>
            <person name="Spiegel L."/>
            <person name="Nascimento L."/>
            <person name="Zutavern T."/>
            <person name="O'Shaughnessy A."/>
            <person name="Dike S."/>
            <person name="Dedhia N."/>
            <person name="Preston R."/>
            <person name="Balija V."/>
            <person name="McCombie W.R."/>
            <person name="Chow T."/>
            <person name="Chen H."/>
            <person name="Chung M."/>
            <person name="Chen C."/>
            <person name="Shaw J."/>
            <person name="Wu H."/>
            <person name="Hsiao K."/>
            <person name="Chao Y."/>
            <person name="Chu M."/>
            <person name="Cheng C."/>
            <person name="Hour A."/>
            <person name="Lee P."/>
            <person name="Lin S."/>
            <person name="Lin Y."/>
            <person name="Liou J."/>
            <person name="Liu S."/>
            <person name="Hsing Y."/>
            <person name="Raghuvanshi S."/>
            <person name="Mohanty A."/>
            <person name="Bharti A.K."/>
            <person name="Gaur A."/>
            <person name="Gupta V."/>
            <person name="Kumar D."/>
            <person name="Ravi V."/>
            <person name="Vij S."/>
            <person name="Kapur A."/>
            <person name="Khurana P."/>
            <person name="Khurana P."/>
            <person name="Khurana J.P."/>
            <person name="Tyagi A.K."/>
            <person name="Gaikwad K."/>
            <person name="Singh A."/>
            <person name="Dalal V."/>
            <person name="Srivastava S."/>
            <person name="Dixit A."/>
            <person name="Pal A.K."/>
            <person name="Ghazi I.A."/>
            <person name="Yadav M."/>
            <person name="Pandit A."/>
            <person name="Bhargava A."/>
            <person name="Sureshbabu K."/>
            <person name="Batra K."/>
            <person name="Sharma T.R."/>
            <person name="Mohapatra T."/>
            <person name="Singh N.K."/>
            <person name="Messing J."/>
            <person name="Nelson A.B."/>
            <person name="Fuks G."/>
            <person name="Kavchok S."/>
            <person name="Keizer G."/>
            <person name="Linton E."/>
            <person name="Llaca V."/>
            <person name="Song R."/>
            <person name="Tanyolac B."/>
            <person name="Young S."/>
            <person name="Ho-Il K."/>
            <person name="Hahn J.H."/>
            <person name="Sangsakoo G."/>
            <person name="Vanavichit A."/>
            <person name="de Mattos Luiz.A.T."/>
            <person name="Zimmer P.D."/>
            <person name="Malone G."/>
            <person name="Dellagostin O."/>
            <person name="de Oliveira A.C."/>
            <person name="Bevan M."/>
            <person name="Bancroft I."/>
            <person name="Minx P."/>
            <person name="Cordum H."/>
            <person name="Wilson R."/>
            <person name="Cheng Z."/>
            <person name="Jin W."/>
            <person name="Jiang J."/>
            <person name="Leong S.A."/>
            <person name="Iwama H."/>
            <person name="Gojobori T."/>
            <person name="Itoh T."/>
            <person name="Niimura Y."/>
            <person name="Fujii Y."/>
            <person name="Habara T."/>
            <person name="Sakai H."/>
            <person name="Sato Y."/>
            <person name="Wilson G."/>
            <person name="Kumar K."/>
            <person name="McCouch S."/>
            <person name="Juretic N."/>
            <person name="Hoen D."/>
            <person name="Wright S."/>
            <person name="Bruskiewich R."/>
            <person name="Bureau T."/>
            <person name="Miyao A."/>
            <person name="Hirochika H."/>
            <person name="Nishikawa T."/>
            <person name="Kadowaki K."/>
            <person name="Sugiura M."/>
            <person name="Burr B."/>
            <person name="Sasaki T."/>
        </authorList>
    </citation>
    <scope>NUCLEOTIDE SEQUENCE [LARGE SCALE GENOMIC DNA]</scope>
    <source>
        <strain evidence="4">cv. Nipponbare</strain>
    </source>
</reference>